<evidence type="ECO:0000313" key="3">
    <source>
        <dbReference type="Proteomes" id="UP000628017"/>
    </source>
</evidence>
<dbReference type="Proteomes" id="UP000628017">
    <property type="component" value="Unassembled WGS sequence"/>
</dbReference>
<accession>A0A916VNG1</accession>
<reference evidence="2" key="1">
    <citation type="journal article" date="2014" name="Int. J. Syst. Evol. Microbiol.">
        <title>Complete genome sequence of Corynebacterium casei LMG S-19264T (=DSM 44701T), isolated from a smear-ripened cheese.</title>
        <authorList>
            <consortium name="US DOE Joint Genome Institute (JGI-PGF)"/>
            <person name="Walter F."/>
            <person name="Albersmeier A."/>
            <person name="Kalinowski J."/>
            <person name="Ruckert C."/>
        </authorList>
    </citation>
    <scope>NUCLEOTIDE SEQUENCE</scope>
    <source>
        <strain evidence="2">CGMCC 1.15880</strain>
    </source>
</reference>
<name>A0A916VNG1_9RHOB</name>
<feature type="chain" id="PRO_5037550562" evidence="1">
    <location>
        <begin position="21"/>
        <end position="219"/>
    </location>
</feature>
<dbReference type="AlphaFoldDB" id="A0A916VNG1"/>
<gene>
    <name evidence="2" type="ORF">GCM10011498_09500</name>
</gene>
<evidence type="ECO:0000256" key="1">
    <source>
        <dbReference type="SAM" id="SignalP"/>
    </source>
</evidence>
<comment type="caution">
    <text evidence="2">The sequence shown here is derived from an EMBL/GenBank/DDBJ whole genome shotgun (WGS) entry which is preliminary data.</text>
</comment>
<proteinExistence type="predicted"/>
<sequence length="219" mass="24031">MKTLLSAGCLAIMAATSVQAETVNRRAECDVWEHVPASDALGTAPTALLFCNRESEKWLALRIECDAENVRMVMRYRPGFDYTPPKLDEDENTGAQAGDLLSPEDQEAARIVAAIPYDDGGIKTIPSGIDDGPAEMVFMDFSSFGYTGVAHYDPTSTDWEIEEKEPLSPVFSRLISGNYADIKLLAYGTTERFPLRGSSKALSPVVETCRIAKRNAERN</sequence>
<feature type="signal peptide" evidence="1">
    <location>
        <begin position="1"/>
        <end position="20"/>
    </location>
</feature>
<organism evidence="2 3">
    <name type="scientific">Neptunicoccus cionae</name>
    <dbReference type="NCBI Taxonomy" id="2035344"/>
    <lineage>
        <taxon>Bacteria</taxon>
        <taxon>Pseudomonadati</taxon>
        <taxon>Pseudomonadota</taxon>
        <taxon>Alphaproteobacteria</taxon>
        <taxon>Rhodobacterales</taxon>
        <taxon>Paracoccaceae</taxon>
        <taxon>Neptunicoccus</taxon>
    </lineage>
</organism>
<reference evidence="2" key="2">
    <citation type="submission" date="2020-09" db="EMBL/GenBank/DDBJ databases">
        <authorList>
            <person name="Sun Q."/>
            <person name="Zhou Y."/>
        </authorList>
    </citation>
    <scope>NUCLEOTIDE SEQUENCE</scope>
    <source>
        <strain evidence="2">CGMCC 1.15880</strain>
    </source>
</reference>
<dbReference type="EMBL" id="BMKA01000001">
    <property type="protein sequence ID" value="GGA11396.1"/>
    <property type="molecule type" value="Genomic_DNA"/>
</dbReference>
<keyword evidence="3" id="KW-1185">Reference proteome</keyword>
<keyword evidence="1" id="KW-0732">Signal</keyword>
<protein>
    <submittedName>
        <fullName evidence="2">Uncharacterized protein</fullName>
    </submittedName>
</protein>
<dbReference type="RefSeq" id="WP_188671389.1">
    <property type="nucleotide sequence ID" value="NZ_BMKA01000001.1"/>
</dbReference>
<evidence type="ECO:0000313" key="2">
    <source>
        <dbReference type="EMBL" id="GGA11396.1"/>
    </source>
</evidence>